<dbReference type="RefSeq" id="XP_067924155.1">
    <property type="nucleotide sequence ID" value="XM_068063870.1"/>
</dbReference>
<dbReference type="AlphaFoldDB" id="A0A2C6L3E3"/>
<reference evidence="1 2" key="1">
    <citation type="journal article" date="2017" name="Int. J. Parasitol.">
        <title>The genome of the protozoan parasite Cystoisospora suis and a reverse vaccinology approach to identify vaccine candidates.</title>
        <authorList>
            <person name="Palmieri N."/>
            <person name="Shrestha A."/>
            <person name="Ruttkowski B."/>
            <person name="Beck T."/>
            <person name="Vogl C."/>
            <person name="Tomley F."/>
            <person name="Blake D.P."/>
            <person name="Joachim A."/>
        </authorList>
    </citation>
    <scope>NUCLEOTIDE SEQUENCE [LARGE SCALE GENOMIC DNA]</scope>
    <source>
        <strain evidence="1 2">Wien I</strain>
    </source>
</reference>
<gene>
    <name evidence="1" type="ORF">CSUI_003675</name>
</gene>
<dbReference type="Proteomes" id="UP000221165">
    <property type="component" value="Unassembled WGS sequence"/>
</dbReference>
<evidence type="ECO:0000313" key="1">
    <source>
        <dbReference type="EMBL" id="PHJ22478.1"/>
    </source>
</evidence>
<dbReference type="VEuPathDB" id="ToxoDB:CSUI_003675"/>
<keyword evidence="2" id="KW-1185">Reference proteome</keyword>
<dbReference type="GeneID" id="94427081"/>
<name>A0A2C6L3E3_9APIC</name>
<dbReference type="EMBL" id="MIGC01001658">
    <property type="protein sequence ID" value="PHJ22478.1"/>
    <property type="molecule type" value="Genomic_DNA"/>
</dbReference>
<organism evidence="1 2">
    <name type="scientific">Cystoisospora suis</name>
    <dbReference type="NCBI Taxonomy" id="483139"/>
    <lineage>
        <taxon>Eukaryota</taxon>
        <taxon>Sar</taxon>
        <taxon>Alveolata</taxon>
        <taxon>Apicomplexa</taxon>
        <taxon>Conoidasida</taxon>
        <taxon>Coccidia</taxon>
        <taxon>Eucoccidiorida</taxon>
        <taxon>Eimeriorina</taxon>
        <taxon>Sarcocystidae</taxon>
        <taxon>Cystoisospora</taxon>
    </lineage>
</organism>
<comment type="caution">
    <text evidence="1">The sequence shown here is derived from an EMBL/GenBank/DDBJ whole genome shotgun (WGS) entry which is preliminary data.</text>
</comment>
<evidence type="ECO:0000313" key="2">
    <source>
        <dbReference type="Proteomes" id="UP000221165"/>
    </source>
</evidence>
<proteinExistence type="predicted"/>
<accession>A0A2C6L3E3</accession>
<protein>
    <submittedName>
        <fullName evidence="1">Uncharacterized protein</fullName>
    </submittedName>
</protein>
<sequence>MYIVRVYVYMCVDRYGDRGEGEMKKRMKRLNSSFLFLEFFFFLSSCGDNRITGWPSSFSIVFELDRRVLSGRVYILFISFFLSL</sequence>